<feature type="transmembrane region" description="Helical" evidence="7">
    <location>
        <begin position="120"/>
        <end position="142"/>
    </location>
</feature>
<comment type="similarity">
    <text evidence="2">Belongs to the major facilitator superfamily. Proton-dependent oligopeptide transporter (POT/PTR) (TC 2.A.17) family.</text>
</comment>
<feature type="transmembrane region" description="Helical" evidence="7">
    <location>
        <begin position="230"/>
        <end position="255"/>
    </location>
</feature>
<keyword evidence="3 7" id="KW-0812">Transmembrane</keyword>
<dbReference type="SUPFAM" id="SSF103473">
    <property type="entry name" value="MFS general substrate transporter"/>
    <property type="match status" value="1"/>
</dbReference>
<keyword evidence="4 7" id="KW-1133">Transmembrane helix</keyword>
<feature type="transmembrane region" description="Helical" evidence="7">
    <location>
        <begin position="87"/>
        <end position="108"/>
    </location>
</feature>
<keyword evidence="5 7" id="KW-0472">Membrane</keyword>
<feature type="transmembrane region" description="Helical" evidence="7">
    <location>
        <begin position="558"/>
        <end position="578"/>
    </location>
</feature>
<feature type="transmembrane region" description="Helical" evidence="7">
    <location>
        <begin position="512"/>
        <end position="538"/>
    </location>
</feature>
<dbReference type="Pfam" id="PF00854">
    <property type="entry name" value="PTR2"/>
    <property type="match status" value="1"/>
</dbReference>
<reference evidence="8" key="1">
    <citation type="submission" date="2004-03" db="EMBL/GenBank/DDBJ databases">
        <title>Isolation and expression analysis of a nitrate transporter, TaNRT1.1, from Triticum aestivum.</title>
        <authorList>
            <person name="Zhao X."/>
            <person name="Ying J."/>
            <person name="Tong Y."/>
            <person name="Yang G."/>
            <person name="Li B."/>
            <person name="Li Z."/>
        </authorList>
    </citation>
    <scope>NUCLEOTIDE SEQUENCE</scope>
</reference>
<name>Q6E3L2_WHEAT</name>
<dbReference type="InterPro" id="IPR000109">
    <property type="entry name" value="POT_fam"/>
</dbReference>
<protein>
    <submittedName>
        <fullName evidence="8">Low affinity nitrate transporter NRT1.1</fullName>
    </submittedName>
</protein>
<dbReference type="ExpressionAtlas" id="Q6E3L2">
    <property type="expression patterns" value="baseline"/>
</dbReference>
<proteinExistence type="evidence at transcript level"/>
<feature type="transmembrane region" description="Helical" evidence="7">
    <location>
        <begin position="148"/>
        <end position="169"/>
    </location>
</feature>
<comment type="subcellular location">
    <subcellularLocation>
        <location evidence="1">Membrane</location>
        <topology evidence="1">Multi-pass membrane protein</topology>
    </subcellularLocation>
</comment>
<dbReference type="AlphaFoldDB" id="Q6E3L2"/>
<evidence type="ECO:0000256" key="3">
    <source>
        <dbReference type="ARBA" id="ARBA00022692"/>
    </source>
</evidence>
<feature type="compositionally biased region" description="Polar residues" evidence="6">
    <location>
        <begin position="17"/>
        <end position="26"/>
    </location>
</feature>
<dbReference type="Gene3D" id="1.20.1250.20">
    <property type="entry name" value="MFS general substrate transporter like domains"/>
    <property type="match status" value="1"/>
</dbReference>
<dbReference type="GO" id="GO:0016020">
    <property type="term" value="C:membrane"/>
    <property type="evidence" value="ECO:0007669"/>
    <property type="project" value="UniProtKB-SubCell"/>
</dbReference>
<dbReference type="EMBL" id="AY587265">
    <property type="protein sequence ID" value="AAT69243.1"/>
    <property type="molecule type" value="mRNA"/>
</dbReference>
<sequence length="586" mass="64733">MDSTDQFDNSPLLDGDGSSQENTTEYTGDGSVCISGHPASRKHTGNWKASFLIIVCSFCCYLAYSSIGKNLVSYLTKVLHETNLDAARHVATWQGTSYLAPLVGAFVADSYLGKYRTALIACKIFIIGMMMLLLSAALQLISAGPHAWTVWVHLVSSQYTIFLIGLYMVGLGYGAQRPCVTSFGADQFDDTDYVEKTRKSSFFNWHYFAINAGSLIAGTVIVWVQEHEGWLWGFTISTLFVTLGVCIFFLGSIVYRFQKPRGSPLTRLCQVVIAATRNFDKVLPCDSSALYEFMGQGSAIEGRRKLEHTTGLGFFDKAAIVTLPDCESPGQHNKWKICTVTQVEELKILIRMFPIWSAMILFAAVQEQMSSTFVEQGMAMDKHIGSFEIPSASFQCVDTITVIVLVPIYERLIVPVIRKFTGRANGITSPQRIGIGLCFSMFSMVSAALVEGNRLQIAQAEGLVHRKVAVPMSIMWQGPQYFLLGVAEVFSNIGLTEAFYDESPDGMRSLCMAFSLVNMSAGNYLSSLILSLVPVFTARGGSPGWIPDNLNEGHLDRFYLMMAGLSFFNIVVFVFCAMRYKCKKAS</sequence>
<evidence type="ECO:0000313" key="8">
    <source>
        <dbReference type="EMBL" id="AAT69243.1"/>
    </source>
</evidence>
<evidence type="ECO:0000256" key="7">
    <source>
        <dbReference type="SAM" id="Phobius"/>
    </source>
</evidence>
<dbReference type="PANTHER" id="PTHR11654">
    <property type="entry name" value="OLIGOPEPTIDE TRANSPORTER-RELATED"/>
    <property type="match status" value="1"/>
</dbReference>
<dbReference type="GO" id="GO:0022857">
    <property type="term" value="F:transmembrane transporter activity"/>
    <property type="evidence" value="ECO:0007669"/>
    <property type="project" value="InterPro"/>
</dbReference>
<feature type="transmembrane region" description="Helical" evidence="7">
    <location>
        <begin position="49"/>
        <end position="67"/>
    </location>
</feature>
<organism evidence="8">
    <name type="scientific">Triticum aestivum</name>
    <name type="common">Wheat</name>
    <dbReference type="NCBI Taxonomy" id="4565"/>
    <lineage>
        <taxon>Eukaryota</taxon>
        <taxon>Viridiplantae</taxon>
        <taxon>Streptophyta</taxon>
        <taxon>Embryophyta</taxon>
        <taxon>Tracheophyta</taxon>
        <taxon>Spermatophyta</taxon>
        <taxon>Magnoliopsida</taxon>
        <taxon>Liliopsida</taxon>
        <taxon>Poales</taxon>
        <taxon>Poaceae</taxon>
        <taxon>BOP clade</taxon>
        <taxon>Pooideae</taxon>
        <taxon>Triticodae</taxon>
        <taxon>Triticeae</taxon>
        <taxon>Triticinae</taxon>
        <taxon>Triticum</taxon>
    </lineage>
</organism>
<evidence type="ECO:0000256" key="4">
    <source>
        <dbReference type="ARBA" id="ARBA00022989"/>
    </source>
</evidence>
<evidence type="ECO:0000256" key="6">
    <source>
        <dbReference type="SAM" id="MobiDB-lite"/>
    </source>
</evidence>
<evidence type="ECO:0000256" key="1">
    <source>
        <dbReference type="ARBA" id="ARBA00004141"/>
    </source>
</evidence>
<feature type="transmembrane region" description="Helical" evidence="7">
    <location>
        <begin position="205"/>
        <end position="224"/>
    </location>
</feature>
<feature type="region of interest" description="Disordered" evidence="6">
    <location>
        <begin position="1"/>
        <end position="27"/>
    </location>
</feature>
<dbReference type="InterPro" id="IPR036259">
    <property type="entry name" value="MFS_trans_sf"/>
</dbReference>
<accession>Q6E3L2</accession>
<evidence type="ECO:0000256" key="5">
    <source>
        <dbReference type="ARBA" id="ARBA00023136"/>
    </source>
</evidence>
<evidence type="ECO:0000256" key="2">
    <source>
        <dbReference type="ARBA" id="ARBA00005982"/>
    </source>
</evidence>